<dbReference type="GO" id="GO:0015631">
    <property type="term" value="F:tubulin binding"/>
    <property type="evidence" value="ECO:0007669"/>
    <property type="project" value="InterPro"/>
</dbReference>
<proteinExistence type="inferred from homology"/>
<dbReference type="InterPro" id="IPR008907">
    <property type="entry name" value="TPP/p25"/>
</dbReference>
<keyword evidence="4" id="KW-1185">Reference proteome</keyword>
<dbReference type="Pfam" id="PF05517">
    <property type="entry name" value="p25-alpha"/>
    <property type="match status" value="1"/>
</dbReference>
<dbReference type="EMBL" id="JASDAP010000006">
    <property type="protein sequence ID" value="KAK1901342.1"/>
    <property type="molecule type" value="Genomic_DNA"/>
</dbReference>
<reference evidence="3" key="1">
    <citation type="submission" date="2023-04" db="EMBL/GenBank/DDBJ databases">
        <title>Chromosome-level genome of Chaenocephalus aceratus.</title>
        <authorList>
            <person name="Park H."/>
        </authorList>
    </citation>
    <scope>NUCLEOTIDE SEQUENCE</scope>
    <source>
        <strain evidence="3">DE</strain>
        <tissue evidence="3">Muscle</tissue>
    </source>
</reference>
<evidence type="ECO:0000313" key="4">
    <source>
        <dbReference type="Proteomes" id="UP001228049"/>
    </source>
</evidence>
<dbReference type="InterPro" id="IPR011992">
    <property type="entry name" value="EF-hand-dom_pair"/>
</dbReference>
<dbReference type="AlphaFoldDB" id="A0AAD9FG20"/>
<dbReference type="GO" id="GO:0032273">
    <property type="term" value="P:positive regulation of protein polymerization"/>
    <property type="evidence" value="ECO:0007669"/>
    <property type="project" value="TreeGrafter"/>
</dbReference>
<dbReference type="GO" id="GO:0005874">
    <property type="term" value="C:microtubule"/>
    <property type="evidence" value="ECO:0007669"/>
    <property type="project" value="TreeGrafter"/>
</dbReference>
<name>A0AAD9FG20_DISEL</name>
<feature type="compositionally biased region" description="Basic and acidic residues" evidence="2">
    <location>
        <begin position="104"/>
        <end position="124"/>
    </location>
</feature>
<evidence type="ECO:0000313" key="3">
    <source>
        <dbReference type="EMBL" id="KAK1901342.1"/>
    </source>
</evidence>
<dbReference type="PANTHER" id="PTHR12932">
    <property type="entry name" value="P25 ALPHA-RELATED"/>
    <property type="match status" value="1"/>
</dbReference>
<accession>A0AAD9FG20</accession>
<dbReference type="Proteomes" id="UP001228049">
    <property type="component" value="Unassembled WGS sequence"/>
</dbReference>
<dbReference type="GO" id="GO:0001578">
    <property type="term" value="P:microtubule bundle formation"/>
    <property type="evidence" value="ECO:0007669"/>
    <property type="project" value="TreeGrafter"/>
</dbReference>
<evidence type="ECO:0000256" key="1">
    <source>
        <dbReference type="ARBA" id="ARBA00010994"/>
    </source>
</evidence>
<evidence type="ECO:0000256" key="2">
    <source>
        <dbReference type="SAM" id="MobiDB-lite"/>
    </source>
</evidence>
<protein>
    <submittedName>
        <fullName evidence="3">Tubulin polymerization-promoting protein family member 3</fullName>
    </submittedName>
</protein>
<dbReference type="SUPFAM" id="SSF47473">
    <property type="entry name" value="EF-hand"/>
    <property type="match status" value="1"/>
</dbReference>
<feature type="region of interest" description="Disordered" evidence="2">
    <location>
        <begin position="102"/>
        <end position="124"/>
    </location>
</feature>
<comment type="caution">
    <text evidence="3">The sequence shown here is derived from an EMBL/GenBank/DDBJ whole genome shotgun (WGS) entry which is preliminary data.</text>
</comment>
<dbReference type="PANTHER" id="PTHR12932:SF24">
    <property type="entry name" value="TUBULIN POLYMERIZATION-PROMOTING PROTEIN FAMILY MEMBER 2"/>
    <property type="match status" value="1"/>
</dbReference>
<comment type="similarity">
    <text evidence="1">Belongs to the TPPP family.</text>
</comment>
<gene>
    <name evidence="3" type="ORF">KUDE01_004311</name>
</gene>
<sequence length="147" mass="16227">MPYILISLPANGRALWLMVSSPVFWTDRMEVSEFHLGKVSTFEQFNQNLTELAPKRFKGKSKGESLQQLYSLIVGKEPANIGVTVMAKAAAVDRLTDTTKYTGAHKERFDDSGKGKGKVGREDVRDESGYVGAYKGSGSYDEQVKDA</sequence>
<dbReference type="GO" id="GO:0046785">
    <property type="term" value="P:microtubule polymerization"/>
    <property type="evidence" value="ECO:0007669"/>
    <property type="project" value="InterPro"/>
</dbReference>
<organism evidence="3 4">
    <name type="scientific">Dissostichus eleginoides</name>
    <name type="common">Patagonian toothfish</name>
    <name type="synonym">Dissostichus amissus</name>
    <dbReference type="NCBI Taxonomy" id="100907"/>
    <lineage>
        <taxon>Eukaryota</taxon>
        <taxon>Metazoa</taxon>
        <taxon>Chordata</taxon>
        <taxon>Craniata</taxon>
        <taxon>Vertebrata</taxon>
        <taxon>Euteleostomi</taxon>
        <taxon>Actinopterygii</taxon>
        <taxon>Neopterygii</taxon>
        <taxon>Teleostei</taxon>
        <taxon>Neoteleostei</taxon>
        <taxon>Acanthomorphata</taxon>
        <taxon>Eupercaria</taxon>
        <taxon>Perciformes</taxon>
        <taxon>Notothenioidei</taxon>
        <taxon>Nototheniidae</taxon>
        <taxon>Dissostichus</taxon>
    </lineage>
</organism>